<dbReference type="Pfam" id="PF00874">
    <property type="entry name" value="PRD"/>
    <property type="match status" value="1"/>
</dbReference>
<evidence type="ECO:0000256" key="3">
    <source>
        <dbReference type="ARBA" id="ARBA00022777"/>
    </source>
</evidence>
<dbReference type="InterPro" id="IPR003593">
    <property type="entry name" value="AAA+_ATPase"/>
</dbReference>
<keyword evidence="5" id="KW-0238">DNA-binding</keyword>
<keyword evidence="3" id="KW-0418">Kinase</keyword>
<dbReference type="CDD" id="cd00006">
    <property type="entry name" value="PTS_IIA_man"/>
    <property type="match status" value="1"/>
</dbReference>
<dbReference type="InterPro" id="IPR012318">
    <property type="entry name" value="HTH_CRP"/>
</dbReference>
<dbReference type="SUPFAM" id="SSF46785">
    <property type="entry name" value="Winged helix' DNA-binding domain"/>
    <property type="match status" value="1"/>
</dbReference>
<dbReference type="InterPro" id="IPR002078">
    <property type="entry name" value="Sigma_54_int"/>
</dbReference>
<feature type="domain" description="PRD" evidence="9">
    <location>
        <begin position="825"/>
        <end position="930"/>
    </location>
</feature>
<dbReference type="Gene3D" id="3.40.50.510">
    <property type="entry name" value="Phosphotransferase system, mannose-type IIA component"/>
    <property type="match status" value="1"/>
</dbReference>
<keyword evidence="4" id="KW-0067">ATP-binding</keyword>
<dbReference type="GO" id="GO:0016301">
    <property type="term" value="F:kinase activity"/>
    <property type="evidence" value="ECO:0007669"/>
    <property type="project" value="UniProtKB-KW"/>
</dbReference>
<dbReference type="GO" id="GO:0005524">
    <property type="term" value="F:ATP binding"/>
    <property type="evidence" value="ECO:0007669"/>
    <property type="project" value="UniProtKB-KW"/>
</dbReference>
<feature type="domain" description="PTS EIIA type-4" evidence="8">
    <location>
        <begin position="570"/>
        <end position="705"/>
    </location>
</feature>
<sequence length="930" mass="106729">MKEKVYSTIKELSSKFDFKNHNDADKLAASNVADILGIKRNTASRYLNELNKEKKVIKINSRPVVFYSVSSLSKTLNLELFTFKDVDEFLGHVQLIKKENNEENGKSYFNEVIGAKGSLKEQVRQCVSSILYPTNGLPCLISGETGSGKSYLANVMFKEAKALGIIGEEAPFLTLNCAQYADNPELLSALLFGYKKGSFTGADTNSIGLIEKADGGYLFLDEVHRLSGEGQEKLFRFLDEGKYLRVGDNDERSSVVRFIFATSENLEASFLMTFLRRIPIIVKLPNLNERSYNERKALITTFIKDEAIKLNKTINITRNVIDILLNTNFKGNVGELKNLIKILSASALINQGYNNKELEININHIPPKYLDMHIENNFDKALGVSGDLRITDNYEVVYEYDEENLNFTHTRNLIYNMKNNLKQYKLNRKSNESLDEYLHHEINTFIDNILFRTEDVEIDIKRNYINKIIVFISSFLKEKHNIIFDGALIHIISQYIYYRINIEINENELDESLKEIITKFIQSKYSYEYKNSSKLIKLLSTELDLSLTLMDELLITIMYSMFKSKKTNKMPKAIILAHGYSTASSLANVGNRLFEDNIFEAFDMPLDSTTEELVAEIKHYIKSVDTKEGLIIMVDMGSLMEIHNEIRKEVVGPVALINNVSTSMVLNVASELLRDTSIEEILEKIKENTIINYKLFYPENNRKNAIITTCVTGIGTAQKIKELLEEGFKDVQLEIIPYDYKRLKYNGINDECFKVYNIVGIVGTMNPNIEGIKFLFIEEILTEDGIEGLNNIFKNLLNQEQLKVLNDNIVRMFSLNRVINSITILNAENVIKLIEKAILQLENKIDLKISNGTKISLYIHISCMIERMVRQCPIKEYENINDFRKCHEKFLELAKECFSVIERTYNIEIIDSELAYIYDILASKIKKLDI</sequence>
<dbReference type="PROSITE" id="PS51372">
    <property type="entry name" value="PRD_2"/>
    <property type="match status" value="1"/>
</dbReference>
<feature type="domain" description="HTH crp-type" evidence="7">
    <location>
        <begin position="1"/>
        <end position="70"/>
    </location>
</feature>
<dbReference type="SUPFAM" id="SSF52540">
    <property type="entry name" value="P-loop containing nucleoside triphosphate hydrolases"/>
    <property type="match status" value="1"/>
</dbReference>
<evidence type="ECO:0000256" key="1">
    <source>
        <dbReference type="ARBA" id="ARBA00022679"/>
    </source>
</evidence>
<dbReference type="SUPFAM" id="SSF53062">
    <property type="entry name" value="PTS system fructose IIA component-like"/>
    <property type="match status" value="1"/>
</dbReference>
<dbReference type="InterPro" id="IPR027417">
    <property type="entry name" value="P-loop_NTPase"/>
</dbReference>
<keyword evidence="2" id="KW-0547">Nucleotide-binding</keyword>
<dbReference type="GO" id="GO:0006355">
    <property type="term" value="P:regulation of DNA-templated transcription"/>
    <property type="evidence" value="ECO:0007669"/>
    <property type="project" value="InterPro"/>
</dbReference>
<dbReference type="InterPro" id="IPR036390">
    <property type="entry name" value="WH_DNA-bd_sf"/>
</dbReference>
<dbReference type="SUPFAM" id="SSF63520">
    <property type="entry name" value="PTS-regulatory domain, PRD"/>
    <property type="match status" value="1"/>
</dbReference>
<dbReference type="PANTHER" id="PTHR32071:SF38">
    <property type="entry name" value="PSP OPERON TRANSCRIPTIONAL ACTIVATOR"/>
    <property type="match status" value="1"/>
</dbReference>
<evidence type="ECO:0000259" key="8">
    <source>
        <dbReference type="PROSITE" id="PS51096"/>
    </source>
</evidence>
<dbReference type="Gene3D" id="3.40.50.300">
    <property type="entry name" value="P-loop containing nucleotide triphosphate hydrolases"/>
    <property type="match status" value="1"/>
</dbReference>
<dbReference type="GO" id="GO:0003677">
    <property type="term" value="F:DNA binding"/>
    <property type="evidence" value="ECO:0007669"/>
    <property type="project" value="UniProtKB-KW"/>
</dbReference>
<feature type="domain" description="Sigma-54 factor interaction" evidence="6">
    <location>
        <begin position="113"/>
        <end position="345"/>
    </location>
</feature>
<dbReference type="PROSITE" id="PS51096">
    <property type="entry name" value="PTS_EIIA_TYPE_4"/>
    <property type="match status" value="1"/>
</dbReference>
<gene>
    <name evidence="10" type="primary">nifA_2</name>
    <name evidence="10" type="ORF">CTLFYP3_02979</name>
</gene>
<dbReference type="PROSITE" id="PS51063">
    <property type="entry name" value="HTH_CRP_2"/>
    <property type="match status" value="1"/>
</dbReference>
<evidence type="ECO:0000313" key="10">
    <source>
        <dbReference type="EMBL" id="VYU58704.1"/>
    </source>
</evidence>
<organism evidence="10">
    <name type="scientific">Clostridium tertium</name>
    <dbReference type="NCBI Taxonomy" id="1559"/>
    <lineage>
        <taxon>Bacteria</taxon>
        <taxon>Bacillati</taxon>
        <taxon>Bacillota</taxon>
        <taxon>Clostridia</taxon>
        <taxon>Eubacteriales</taxon>
        <taxon>Clostridiaceae</taxon>
        <taxon>Clostridium</taxon>
    </lineage>
</organism>
<reference evidence="10" key="1">
    <citation type="submission" date="2019-11" db="EMBL/GenBank/DDBJ databases">
        <authorList>
            <person name="Feng L."/>
        </authorList>
    </citation>
    <scope>NUCLEOTIDE SEQUENCE</scope>
    <source>
        <strain evidence="10">CTertiumLFYP3</strain>
    </source>
</reference>
<accession>A0A6N3G2T6</accession>
<name>A0A6N3G2T6_9CLOT</name>
<dbReference type="AlphaFoldDB" id="A0A6N3G2T6"/>
<dbReference type="PROSITE" id="PS50045">
    <property type="entry name" value="SIGMA54_INTERACT_4"/>
    <property type="match status" value="1"/>
</dbReference>
<dbReference type="InterPro" id="IPR036662">
    <property type="entry name" value="PTS_EIIA_man-typ_sf"/>
</dbReference>
<evidence type="ECO:0000259" key="9">
    <source>
        <dbReference type="PROSITE" id="PS51372"/>
    </source>
</evidence>
<evidence type="ECO:0000259" key="6">
    <source>
        <dbReference type="PROSITE" id="PS50045"/>
    </source>
</evidence>
<dbReference type="Pfam" id="PF00158">
    <property type="entry name" value="Sigma54_activat"/>
    <property type="match status" value="1"/>
</dbReference>
<dbReference type="EMBL" id="CACRTO010000044">
    <property type="protein sequence ID" value="VYU58704.1"/>
    <property type="molecule type" value="Genomic_DNA"/>
</dbReference>
<dbReference type="GO" id="GO:0016020">
    <property type="term" value="C:membrane"/>
    <property type="evidence" value="ECO:0007669"/>
    <property type="project" value="InterPro"/>
</dbReference>
<dbReference type="Pfam" id="PF25601">
    <property type="entry name" value="AAA_lid_14"/>
    <property type="match status" value="1"/>
</dbReference>
<dbReference type="InterPro" id="IPR058031">
    <property type="entry name" value="AAA_lid_NorR"/>
</dbReference>
<evidence type="ECO:0000256" key="5">
    <source>
        <dbReference type="ARBA" id="ARBA00023125"/>
    </source>
</evidence>
<dbReference type="RefSeq" id="WP_156627420.1">
    <property type="nucleotide sequence ID" value="NZ_CACRTO010000044.1"/>
</dbReference>
<dbReference type="GO" id="GO:0009401">
    <property type="term" value="P:phosphoenolpyruvate-dependent sugar phosphotransferase system"/>
    <property type="evidence" value="ECO:0007669"/>
    <property type="project" value="InterPro"/>
</dbReference>
<proteinExistence type="predicted"/>
<protein>
    <submittedName>
        <fullName evidence="10">Nif-specific regulatory protein</fullName>
    </submittedName>
</protein>
<evidence type="ECO:0000259" key="7">
    <source>
        <dbReference type="PROSITE" id="PS51063"/>
    </source>
</evidence>
<dbReference type="PANTHER" id="PTHR32071">
    <property type="entry name" value="TRANSCRIPTIONAL REGULATORY PROTEIN"/>
    <property type="match status" value="1"/>
</dbReference>
<dbReference type="CDD" id="cd00009">
    <property type="entry name" value="AAA"/>
    <property type="match status" value="1"/>
</dbReference>
<dbReference type="InterPro" id="IPR033887">
    <property type="entry name" value="PTS_IIA_man"/>
</dbReference>
<dbReference type="SMART" id="SM00382">
    <property type="entry name" value="AAA"/>
    <property type="match status" value="1"/>
</dbReference>
<keyword evidence="1" id="KW-0808">Transferase</keyword>
<dbReference type="Gene3D" id="1.10.1790.10">
    <property type="entry name" value="PRD domain"/>
    <property type="match status" value="1"/>
</dbReference>
<evidence type="ECO:0000256" key="4">
    <source>
        <dbReference type="ARBA" id="ARBA00022840"/>
    </source>
</evidence>
<dbReference type="InterPro" id="IPR011608">
    <property type="entry name" value="PRD"/>
</dbReference>
<evidence type="ECO:0000256" key="2">
    <source>
        <dbReference type="ARBA" id="ARBA00022741"/>
    </source>
</evidence>
<dbReference type="InterPro" id="IPR036634">
    <property type="entry name" value="PRD_sf"/>
</dbReference>
<dbReference type="Pfam" id="PF03610">
    <property type="entry name" value="EIIA-man"/>
    <property type="match status" value="1"/>
</dbReference>
<dbReference type="InterPro" id="IPR004701">
    <property type="entry name" value="PTS_EIIA_man-typ"/>
</dbReference>